<name>A0A4V6CWU1_BRAEL</name>
<protein>
    <submittedName>
        <fullName evidence="1">Uncharacterized protein</fullName>
    </submittedName>
</protein>
<evidence type="ECO:0000313" key="1">
    <source>
        <dbReference type="EMBL" id="TKV77755.1"/>
    </source>
</evidence>
<organism evidence="1 2">
    <name type="scientific">Bradyrhizobium elkanii</name>
    <dbReference type="NCBI Taxonomy" id="29448"/>
    <lineage>
        <taxon>Bacteria</taxon>
        <taxon>Pseudomonadati</taxon>
        <taxon>Pseudomonadota</taxon>
        <taxon>Alphaproteobacteria</taxon>
        <taxon>Hyphomicrobiales</taxon>
        <taxon>Nitrobacteraceae</taxon>
        <taxon>Bradyrhizobium</taxon>
    </lineage>
</organism>
<dbReference type="RefSeq" id="WP_137482289.1">
    <property type="nucleotide sequence ID" value="NZ_SZZP01000021.1"/>
</dbReference>
<dbReference type="EMBL" id="SZZP01000021">
    <property type="protein sequence ID" value="TKV77755.1"/>
    <property type="molecule type" value="Genomic_DNA"/>
</dbReference>
<gene>
    <name evidence="1" type="ORF">FDV58_29620</name>
</gene>
<sequence>MARKDRIFFAAGYAPDPKWKGLEIWGASECFAYSPTAIGLLINNIALVSISSDFLVSRHLTKLRIRRWFHDAGDLEDEVDPAEDARGSSLRSHCPVVEIEVHSSW</sequence>
<proteinExistence type="predicted"/>
<dbReference type="AlphaFoldDB" id="A0A4V6CWU1"/>
<accession>A0A4V6CWU1</accession>
<comment type="caution">
    <text evidence="1">The sequence shown here is derived from an EMBL/GenBank/DDBJ whole genome shotgun (WGS) entry which is preliminary data.</text>
</comment>
<reference evidence="1 2" key="1">
    <citation type="submission" date="2019-05" db="EMBL/GenBank/DDBJ databases">
        <title>Draft Genome of Bradyrhizobium elkanii strain SEMIA 938, Used in Commercial Inoculants for Lupinus spp. in Brazil.</title>
        <authorList>
            <person name="Hungria M."/>
            <person name="Delamuta J.R.M."/>
            <person name="Ribeiro R.A."/>
            <person name="Nogueira M.A."/>
        </authorList>
    </citation>
    <scope>NUCLEOTIDE SEQUENCE [LARGE SCALE GENOMIC DNA]</scope>
    <source>
        <strain evidence="1 2">Semia 938</strain>
    </source>
</reference>
<evidence type="ECO:0000313" key="2">
    <source>
        <dbReference type="Proteomes" id="UP000305095"/>
    </source>
</evidence>
<dbReference type="Proteomes" id="UP000305095">
    <property type="component" value="Unassembled WGS sequence"/>
</dbReference>